<gene>
    <name evidence="2" type="ORF">SAMN05216404_102308</name>
</gene>
<dbReference type="Proteomes" id="UP000183898">
    <property type="component" value="Unassembled WGS sequence"/>
</dbReference>
<dbReference type="EMBL" id="FOCT01000002">
    <property type="protein sequence ID" value="SEN08208.1"/>
    <property type="molecule type" value="Genomic_DNA"/>
</dbReference>
<accession>A0A1H8DNR9</accession>
<dbReference type="Pfam" id="PF02566">
    <property type="entry name" value="OsmC"/>
    <property type="match status" value="1"/>
</dbReference>
<organism evidence="2 3">
    <name type="scientific">Nitrosospira multiformis</name>
    <dbReference type="NCBI Taxonomy" id="1231"/>
    <lineage>
        <taxon>Bacteria</taxon>
        <taxon>Pseudomonadati</taxon>
        <taxon>Pseudomonadota</taxon>
        <taxon>Betaproteobacteria</taxon>
        <taxon>Nitrosomonadales</taxon>
        <taxon>Nitrosomonadaceae</taxon>
        <taxon>Nitrosospira</taxon>
    </lineage>
</organism>
<dbReference type="Gene3D" id="2.20.25.10">
    <property type="match status" value="1"/>
</dbReference>
<dbReference type="NCBIfam" id="NF008009">
    <property type="entry name" value="PRK10738.1"/>
    <property type="match status" value="1"/>
</dbReference>
<dbReference type="SUPFAM" id="SSF82784">
    <property type="entry name" value="OsmC-like"/>
    <property type="match status" value="1"/>
</dbReference>
<reference evidence="2 3" key="1">
    <citation type="submission" date="2016-10" db="EMBL/GenBank/DDBJ databases">
        <authorList>
            <person name="de Groot N.N."/>
        </authorList>
    </citation>
    <scope>NUCLEOTIDE SEQUENCE [LARGE SCALE GENOMIC DNA]</scope>
    <source>
        <strain evidence="2 3">Nl18</strain>
    </source>
</reference>
<sequence length="138" mass="15312">MKARIKWQSEASFMGESGSGHTVLMDGPPESGGRNRGPRPMEMLLMGTGGCAAFDVVLILKKGRQEICDCEVRIEAERAEREPKVFTRIHFHFTVTGKKLNPQQVERAISLSAEKYCSASIMLAKTAELTHDFEIVEA</sequence>
<dbReference type="InterPro" id="IPR003718">
    <property type="entry name" value="OsmC/Ohr_fam"/>
</dbReference>
<dbReference type="RefSeq" id="WP_074744406.1">
    <property type="nucleotide sequence ID" value="NZ_FOCT01000002.1"/>
</dbReference>
<protein>
    <submittedName>
        <fullName evidence="2">Putative redox protein</fullName>
    </submittedName>
</protein>
<dbReference type="Gene3D" id="3.30.300.20">
    <property type="match status" value="1"/>
</dbReference>
<dbReference type="PANTHER" id="PTHR34352">
    <property type="entry name" value="PROTEIN YHFA"/>
    <property type="match status" value="1"/>
</dbReference>
<dbReference type="InterPro" id="IPR015946">
    <property type="entry name" value="KH_dom-like_a/b"/>
</dbReference>
<dbReference type="PANTHER" id="PTHR34352:SF1">
    <property type="entry name" value="PROTEIN YHFA"/>
    <property type="match status" value="1"/>
</dbReference>
<evidence type="ECO:0000313" key="3">
    <source>
        <dbReference type="Proteomes" id="UP000183898"/>
    </source>
</evidence>
<evidence type="ECO:0000256" key="1">
    <source>
        <dbReference type="SAM" id="MobiDB-lite"/>
    </source>
</evidence>
<name>A0A1H8DNR9_9PROT</name>
<feature type="region of interest" description="Disordered" evidence="1">
    <location>
        <begin position="14"/>
        <end position="40"/>
    </location>
</feature>
<proteinExistence type="predicted"/>
<dbReference type="InterPro" id="IPR036102">
    <property type="entry name" value="OsmC/Ohrsf"/>
</dbReference>
<dbReference type="AlphaFoldDB" id="A0A1H8DNR9"/>
<evidence type="ECO:0000313" key="2">
    <source>
        <dbReference type="EMBL" id="SEN08208.1"/>
    </source>
</evidence>